<feature type="transmembrane region" description="Helical" evidence="16">
    <location>
        <begin position="178"/>
        <end position="201"/>
    </location>
</feature>
<evidence type="ECO:0000256" key="9">
    <source>
        <dbReference type="ARBA" id="ARBA00022741"/>
    </source>
</evidence>
<evidence type="ECO:0000256" key="13">
    <source>
        <dbReference type="ARBA" id="ARBA00023012"/>
    </source>
</evidence>
<dbReference type="InterPro" id="IPR005467">
    <property type="entry name" value="His_kinase_dom"/>
</dbReference>
<comment type="catalytic activity">
    <reaction evidence="1">
        <text>ATP + protein L-histidine = ADP + protein N-phospho-L-histidine.</text>
        <dbReference type="EC" id="2.7.13.3"/>
    </reaction>
</comment>
<dbReference type="SUPFAM" id="SSF55874">
    <property type="entry name" value="ATPase domain of HSP90 chaperone/DNA topoisomerase II/histidine kinase"/>
    <property type="match status" value="1"/>
</dbReference>
<name>A0A8J7E383_9CYAN</name>
<evidence type="ECO:0000259" key="17">
    <source>
        <dbReference type="PROSITE" id="PS50109"/>
    </source>
</evidence>
<dbReference type="NCBIfam" id="TIGR00229">
    <property type="entry name" value="sensory_box"/>
    <property type="match status" value="1"/>
</dbReference>
<keyword evidence="12 16" id="KW-1133">Transmembrane helix</keyword>
<organism evidence="19 20">
    <name type="scientific">Lusitaniella coriacea LEGE 07157</name>
    <dbReference type="NCBI Taxonomy" id="945747"/>
    <lineage>
        <taxon>Bacteria</taxon>
        <taxon>Bacillati</taxon>
        <taxon>Cyanobacteriota</taxon>
        <taxon>Cyanophyceae</taxon>
        <taxon>Spirulinales</taxon>
        <taxon>Lusitaniellaceae</taxon>
        <taxon>Lusitaniella</taxon>
    </lineage>
</organism>
<evidence type="ECO:0000256" key="1">
    <source>
        <dbReference type="ARBA" id="ARBA00000085"/>
    </source>
</evidence>
<evidence type="ECO:0000256" key="4">
    <source>
        <dbReference type="ARBA" id="ARBA00012438"/>
    </source>
</evidence>
<evidence type="ECO:0000256" key="5">
    <source>
        <dbReference type="ARBA" id="ARBA00022475"/>
    </source>
</evidence>
<dbReference type="PROSITE" id="PS50109">
    <property type="entry name" value="HIS_KIN"/>
    <property type="match status" value="1"/>
</dbReference>
<dbReference type="CDD" id="cd06225">
    <property type="entry name" value="HAMP"/>
    <property type="match status" value="1"/>
</dbReference>
<dbReference type="InterPro" id="IPR000014">
    <property type="entry name" value="PAS"/>
</dbReference>
<dbReference type="GO" id="GO:0030295">
    <property type="term" value="F:protein kinase activator activity"/>
    <property type="evidence" value="ECO:0007669"/>
    <property type="project" value="TreeGrafter"/>
</dbReference>
<dbReference type="EC" id="2.7.13.3" evidence="4"/>
<evidence type="ECO:0000256" key="10">
    <source>
        <dbReference type="ARBA" id="ARBA00022777"/>
    </source>
</evidence>
<dbReference type="EMBL" id="JADEWZ010000074">
    <property type="protein sequence ID" value="MBE9119021.1"/>
    <property type="molecule type" value="Genomic_DNA"/>
</dbReference>
<protein>
    <recommendedName>
        <fullName evidence="4">histidine kinase</fullName>
        <ecNumber evidence="4">2.7.13.3</ecNumber>
    </recommendedName>
</protein>
<keyword evidence="8 16" id="KW-0812">Transmembrane</keyword>
<feature type="transmembrane region" description="Helical" evidence="16">
    <location>
        <begin position="7"/>
        <end position="27"/>
    </location>
</feature>
<comment type="subcellular location">
    <subcellularLocation>
        <location evidence="2">Cell membrane</location>
    </subcellularLocation>
    <subcellularLocation>
        <location evidence="3">Membrane raft</location>
        <topology evidence="3">Multi-pass membrane protein</topology>
    </subcellularLocation>
</comment>
<dbReference type="PANTHER" id="PTHR42878">
    <property type="entry name" value="TWO-COMPONENT HISTIDINE KINASE"/>
    <property type="match status" value="1"/>
</dbReference>
<keyword evidence="9" id="KW-0547">Nucleotide-binding</keyword>
<dbReference type="AlphaFoldDB" id="A0A8J7E383"/>
<feature type="domain" description="Histidine kinase" evidence="17">
    <location>
        <begin position="393"/>
        <end position="610"/>
    </location>
</feature>
<evidence type="ECO:0000256" key="8">
    <source>
        <dbReference type="ARBA" id="ARBA00022692"/>
    </source>
</evidence>
<evidence type="ECO:0000256" key="6">
    <source>
        <dbReference type="ARBA" id="ARBA00022553"/>
    </source>
</evidence>
<dbReference type="Pfam" id="PF12729">
    <property type="entry name" value="4HB_MCP_1"/>
    <property type="match status" value="1"/>
</dbReference>
<dbReference type="Gene3D" id="3.30.450.20">
    <property type="entry name" value="PAS domain"/>
    <property type="match status" value="1"/>
</dbReference>
<dbReference type="Gene3D" id="1.10.287.130">
    <property type="match status" value="1"/>
</dbReference>
<sequence length="616" mass="69010">MRLKTKILMGYGAVLALTILVCSWGVINLRRLGRSSEAILQENYQSIRYAESMIDAIGYQDNAILLFLLKDREQGRKQFLDSQVQFLLSFERAEGNITIPQEREILNTLERRYQDYIATAEQVQQSSDPQTELSIDDYYETLQPSLKLVRESSIALREINKEAMQIASQNTQRISQQAIWSTILAGGTAAGLGLGFSFILANRLVRPLRKMTRATEQISEGNYDIEIDSLSNDELGVLAWEITTMSQKLKAFQALNVEKVIAEKQRSEAIILSISDGLIVVDSEFKIIAINQAAARLVKTPEKIAAGNHFLDIFNHQTLYEYIKRTAQTGKPPEIDEKESVISVEKGKNTLYYRISITPVTVNSDKVLGVVLLLQDITKLKELDRLKSEFVATASHELRTPLTGMAMSINLLLETTQEKLSDREIELLQAAEEDVERLRGLVNDLLDLSKIESGRLEMEFSEVEADFLLEKAVSALQIQAEEKQIELLQHVPENLPQVRADPNKIVWVLTNLIANALRYTEVGGEIQVSAYKKGTWIQFSVEDNGEGIPWEYQSKIFDKFVQVKTEKDVGGSGLGLAICKEMVQAHGGKIWVDSTPGEGSTFAFSVPVVSDRGSSN</sequence>
<dbReference type="Pfam" id="PF02518">
    <property type="entry name" value="HATPase_c"/>
    <property type="match status" value="1"/>
</dbReference>
<dbReference type="PROSITE" id="PS50885">
    <property type="entry name" value="HAMP"/>
    <property type="match status" value="1"/>
</dbReference>
<dbReference type="SMART" id="SM00387">
    <property type="entry name" value="HATPase_c"/>
    <property type="match status" value="1"/>
</dbReference>
<dbReference type="PANTHER" id="PTHR42878:SF7">
    <property type="entry name" value="SENSOR HISTIDINE KINASE GLRK"/>
    <property type="match status" value="1"/>
</dbReference>
<dbReference type="Gene3D" id="3.30.565.10">
    <property type="entry name" value="Histidine kinase-like ATPase, C-terminal domain"/>
    <property type="match status" value="1"/>
</dbReference>
<dbReference type="InterPro" id="IPR050351">
    <property type="entry name" value="BphY/WalK/GraS-like"/>
</dbReference>
<evidence type="ECO:0000313" key="19">
    <source>
        <dbReference type="EMBL" id="MBE9119021.1"/>
    </source>
</evidence>
<accession>A0A8J7E383</accession>
<proteinExistence type="predicted"/>
<keyword evidence="14 16" id="KW-0472">Membrane</keyword>
<reference evidence="19" key="1">
    <citation type="submission" date="2020-10" db="EMBL/GenBank/DDBJ databases">
        <authorList>
            <person name="Castelo-Branco R."/>
            <person name="Eusebio N."/>
            <person name="Adriana R."/>
            <person name="Vieira A."/>
            <person name="Brugerolle De Fraissinette N."/>
            <person name="Rezende De Castro R."/>
            <person name="Schneider M.P."/>
            <person name="Vasconcelos V."/>
            <person name="Leao P.N."/>
        </authorList>
    </citation>
    <scope>NUCLEOTIDE SEQUENCE</scope>
    <source>
        <strain evidence="19">LEGE 07157</strain>
    </source>
</reference>
<evidence type="ECO:0000256" key="16">
    <source>
        <dbReference type="SAM" id="Phobius"/>
    </source>
</evidence>
<evidence type="ECO:0000256" key="14">
    <source>
        <dbReference type="ARBA" id="ARBA00023136"/>
    </source>
</evidence>
<evidence type="ECO:0000256" key="7">
    <source>
        <dbReference type="ARBA" id="ARBA00022679"/>
    </source>
</evidence>
<evidence type="ECO:0000256" key="3">
    <source>
        <dbReference type="ARBA" id="ARBA00004314"/>
    </source>
</evidence>
<dbReference type="SUPFAM" id="SSF158472">
    <property type="entry name" value="HAMP domain-like"/>
    <property type="match status" value="1"/>
</dbReference>
<dbReference type="InterPro" id="IPR036890">
    <property type="entry name" value="HATPase_C_sf"/>
</dbReference>
<evidence type="ECO:0000256" key="2">
    <source>
        <dbReference type="ARBA" id="ARBA00004236"/>
    </source>
</evidence>
<feature type="domain" description="HAMP" evidence="18">
    <location>
        <begin position="202"/>
        <end position="254"/>
    </location>
</feature>
<dbReference type="SUPFAM" id="SSF47384">
    <property type="entry name" value="Homodimeric domain of signal transducing histidine kinase"/>
    <property type="match status" value="1"/>
</dbReference>
<dbReference type="GO" id="GO:0007234">
    <property type="term" value="P:osmosensory signaling via phosphorelay pathway"/>
    <property type="evidence" value="ECO:0007669"/>
    <property type="project" value="TreeGrafter"/>
</dbReference>
<dbReference type="InterPro" id="IPR003660">
    <property type="entry name" value="HAMP_dom"/>
</dbReference>
<dbReference type="GO" id="GO:0000156">
    <property type="term" value="F:phosphorelay response regulator activity"/>
    <property type="evidence" value="ECO:0007669"/>
    <property type="project" value="TreeGrafter"/>
</dbReference>
<dbReference type="InterPro" id="IPR003594">
    <property type="entry name" value="HATPase_dom"/>
</dbReference>
<dbReference type="SMART" id="SM00091">
    <property type="entry name" value="PAS"/>
    <property type="match status" value="1"/>
</dbReference>
<evidence type="ECO:0000256" key="11">
    <source>
        <dbReference type="ARBA" id="ARBA00022840"/>
    </source>
</evidence>
<gene>
    <name evidence="19" type="ORF">IQ249_24330</name>
</gene>
<evidence type="ECO:0000313" key="20">
    <source>
        <dbReference type="Proteomes" id="UP000654482"/>
    </source>
</evidence>
<dbReference type="InterPro" id="IPR004358">
    <property type="entry name" value="Sig_transdc_His_kin-like_C"/>
</dbReference>
<keyword evidence="11" id="KW-0067">ATP-binding</keyword>
<keyword evidence="5" id="KW-1003">Cell membrane</keyword>
<feature type="coiled-coil region" evidence="15">
    <location>
        <begin position="413"/>
        <end position="448"/>
    </location>
</feature>
<dbReference type="GO" id="GO:0005886">
    <property type="term" value="C:plasma membrane"/>
    <property type="evidence" value="ECO:0007669"/>
    <property type="project" value="UniProtKB-SubCell"/>
</dbReference>
<dbReference type="Pfam" id="PF00512">
    <property type="entry name" value="HisKA"/>
    <property type="match status" value="1"/>
</dbReference>
<keyword evidence="15" id="KW-0175">Coiled coil</keyword>
<dbReference type="RefSeq" id="WP_194032115.1">
    <property type="nucleotide sequence ID" value="NZ_JADEWZ010000074.1"/>
</dbReference>
<dbReference type="GO" id="GO:0045121">
    <property type="term" value="C:membrane raft"/>
    <property type="evidence" value="ECO:0007669"/>
    <property type="project" value="UniProtKB-SubCell"/>
</dbReference>
<keyword evidence="13" id="KW-0902">Two-component regulatory system</keyword>
<dbReference type="Gene3D" id="6.10.340.10">
    <property type="match status" value="1"/>
</dbReference>
<evidence type="ECO:0000259" key="18">
    <source>
        <dbReference type="PROSITE" id="PS50885"/>
    </source>
</evidence>
<dbReference type="InterPro" id="IPR003661">
    <property type="entry name" value="HisK_dim/P_dom"/>
</dbReference>
<dbReference type="GO" id="GO:0000155">
    <property type="term" value="F:phosphorelay sensor kinase activity"/>
    <property type="evidence" value="ECO:0007669"/>
    <property type="project" value="InterPro"/>
</dbReference>
<keyword evidence="20" id="KW-1185">Reference proteome</keyword>
<evidence type="ECO:0000256" key="15">
    <source>
        <dbReference type="SAM" id="Coils"/>
    </source>
</evidence>
<dbReference type="InterPro" id="IPR024478">
    <property type="entry name" value="HlyB_4HB_MCP"/>
</dbReference>
<dbReference type="CDD" id="cd00082">
    <property type="entry name" value="HisKA"/>
    <property type="match status" value="1"/>
</dbReference>
<dbReference type="PRINTS" id="PR00344">
    <property type="entry name" value="BCTRLSENSOR"/>
</dbReference>
<dbReference type="CDD" id="cd00075">
    <property type="entry name" value="HATPase"/>
    <property type="match status" value="1"/>
</dbReference>
<dbReference type="Pfam" id="PF00672">
    <property type="entry name" value="HAMP"/>
    <property type="match status" value="1"/>
</dbReference>
<dbReference type="InterPro" id="IPR035965">
    <property type="entry name" value="PAS-like_dom_sf"/>
</dbReference>
<dbReference type="InterPro" id="IPR036097">
    <property type="entry name" value="HisK_dim/P_sf"/>
</dbReference>
<dbReference type="SUPFAM" id="SSF55785">
    <property type="entry name" value="PYP-like sensor domain (PAS domain)"/>
    <property type="match status" value="1"/>
</dbReference>
<dbReference type="SMART" id="SM00388">
    <property type="entry name" value="HisKA"/>
    <property type="match status" value="1"/>
</dbReference>
<evidence type="ECO:0000256" key="12">
    <source>
        <dbReference type="ARBA" id="ARBA00022989"/>
    </source>
</evidence>
<keyword evidence="7" id="KW-0808">Transferase</keyword>
<keyword evidence="10" id="KW-0418">Kinase</keyword>
<keyword evidence="6" id="KW-0597">Phosphoprotein</keyword>
<dbReference type="FunFam" id="1.10.287.130:FF:000001">
    <property type="entry name" value="Two-component sensor histidine kinase"/>
    <property type="match status" value="1"/>
</dbReference>
<dbReference type="GO" id="GO:0005524">
    <property type="term" value="F:ATP binding"/>
    <property type="evidence" value="ECO:0007669"/>
    <property type="project" value="UniProtKB-KW"/>
</dbReference>
<comment type="caution">
    <text evidence="19">The sequence shown here is derived from an EMBL/GenBank/DDBJ whole genome shotgun (WGS) entry which is preliminary data.</text>
</comment>
<dbReference type="Proteomes" id="UP000654482">
    <property type="component" value="Unassembled WGS sequence"/>
</dbReference>
<dbReference type="CDD" id="cd00130">
    <property type="entry name" value="PAS"/>
    <property type="match status" value="1"/>
</dbReference>
<dbReference type="Pfam" id="PF13426">
    <property type="entry name" value="PAS_9"/>
    <property type="match status" value="1"/>
</dbReference>
<dbReference type="SMART" id="SM00304">
    <property type="entry name" value="HAMP"/>
    <property type="match status" value="1"/>
</dbReference>
<dbReference type="FunFam" id="3.30.565.10:FF:000023">
    <property type="entry name" value="PAS domain-containing sensor histidine kinase"/>
    <property type="match status" value="1"/>
</dbReference>